<evidence type="ECO:0000259" key="4">
    <source>
        <dbReference type="SMART" id="SM00062"/>
    </source>
</evidence>
<dbReference type="PANTHER" id="PTHR35936">
    <property type="entry name" value="MEMBRANE-BOUND LYTIC MUREIN TRANSGLYCOSYLASE F"/>
    <property type="match status" value="1"/>
</dbReference>
<dbReference type="CDD" id="cd13622">
    <property type="entry name" value="PBP2_Arg_3"/>
    <property type="match status" value="1"/>
</dbReference>
<dbReference type="SUPFAM" id="SSF53850">
    <property type="entry name" value="Periplasmic binding protein-like II"/>
    <property type="match status" value="1"/>
</dbReference>
<evidence type="ECO:0000256" key="1">
    <source>
        <dbReference type="ARBA" id="ARBA00010333"/>
    </source>
</evidence>
<accession>A0AAN5PE15</accession>
<evidence type="ECO:0000313" key="6">
    <source>
        <dbReference type="Proteomes" id="UP000866496"/>
    </source>
</evidence>
<dbReference type="Pfam" id="PF00497">
    <property type="entry name" value="SBP_bac_3"/>
    <property type="match status" value="1"/>
</dbReference>
<sequence length="245" mass="28273">MKLLQLLLFIIISSNSYSLNLTIGTSKFNPPFEVWSGNNSSLYGFDIDLMQEICRRLHATCTFEAYIFDDLFPALKNREVDLVIASMIITDERKKHFIFSLPYMESNSQYITTVDSKISTFDDLHGKKIGVRKGTPYARQVLSENRNNQVIFYELIQDMLLGLSNNQVDASLMDYEAAKYWMASEPYAYKLIGKKYKLIGKKISIGEGYSIMANPDQFVLIKKINKILLEMEADGTYLRLYSEYF</sequence>
<evidence type="ECO:0000313" key="5">
    <source>
        <dbReference type="EMBL" id="HAU1879240.1"/>
    </source>
</evidence>
<comment type="similarity">
    <text evidence="1">Belongs to the bacterial solute-binding protein 3 family.</text>
</comment>
<dbReference type="InterPro" id="IPR001638">
    <property type="entry name" value="Solute-binding_3/MltF_N"/>
</dbReference>
<dbReference type="Gene3D" id="3.40.190.10">
    <property type="entry name" value="Periplasmic binding protein-like II"/>
    <property type="match status" value="2"/>
</dbReference>
<feature type="signal peptide" evidence="3">
    <location>
        <begin position="1"/>
        <end position="18"/>
    </location>
</feature>
<evidence type="ECO:0000256" key="3">
    <source>
        <dbReference type="SAM" id="SignalP"/>
    </source>
</evidence>
<dbReference type="EMBL" id="DACWHX010000003">
    <property type="protein sequence ID" value="HAU1879240.1"/>
    <property type="molecule type" value="Genomic_DNA"/>
</dbReference>
<gene>
    <name evidence="5" type="ORF">JBJ86_03095</name>
</gene>
<dbReference type="Proteomes" id="UP000866496">
    <property type="component" value="Unassembled WGS sequence"/>
</dbReference>
<dbReference type="PANTHER" id="PTHR35936:SF17">
    <property type="entry name" value="ARGININE-BINDING EXTRACELLULAR PROTEIN ARTP"/>
    <property type="match status" value="1"/>
</dbReference>
<name>A0AAN5PE15_LEGPN</name>
<feature type="domain" description="Solute-binding protein family 3/N-terminal" evidence="4">
    <location>
        <begin position="20"/>
        <end position="245"/>
    </location>
</feature>
<dbReference type="SMR" id="A0AAN5PE15"/>
<dbReference type="GeneID" id="57035544"/>
<keyword evidence="2 3" id="KW-0732">Signal</keyword>
<protein>
    <submittedName>
        <fullName evidence="5">Transporter substrate-binding domain-containing protein</fullName>
    </submittedName>
</protein>
<proteinExistence type="inferred from homology"/>
<organism evidence="5 6">
    <name type="scientific">Legionella pneumophila</name>
    <dbReference type="NCBI Taxonomy" id="446"/>
    <lineage>
        <taxon>Bacteria</taxon>
        <taxon>Pseudomonadati</taxon>
        <taxon>Pseudomonadota</taxon>
        <taxon>Gammaproteobacteria</taxon>
        <taxon>Legionellales</taxon>
        <taxon>Legionellaceae</taxon>
        <taxon>Legionella</taxon>
    </lineage>
</organism>
<reference evidence="5" key="2">
    <citation type="submission" date="2019-10" db="EMBL/GenBank/DDBJ databases">
        <authorList>
            <consortium name="NCBI Pathogen Detection Project"/>
        </authorList>
    </citation>
    <scope>NUCLEOTIDE SEQUENCE</scope>
    <source>
        <strain evidence="5">AZ00058701</strain>
    </source>
</reference>
<reference evidence="5" key="1">
    <citation type="journal article" date="2018" name="Genome Biol.">
        <title>SKESA: strategic k-mer extension for scrupulous assemblies.</title>
        <authorList>
            <person name="Souvorov A."/>
            <person name="Agarwala R."/>
            <person name="Lipman D.J."/>
        </authorList>
    </citation>
    <scope>NUCLEOTIDE SEQUENCE</scope>
    <source>
        <strain evidence="5">AZ00058701</strain>
    </source>
</reference>
<dbReference type="SMART" id="SM00062">
    <property type="entry name" value="PBPb"/>
    <property type="match status" value="1"/>
</dbReference>
<comment type="caution">
    <text evidence="5">The sequence shown here is derived from an EMBL/GenBank/DDBJ whole genome shotgun (WGS) entry which is preliminary data.</text>
</comment>
<evidence type="ECO:0000256" key="2">
    <source>
        <dbReference type="ARBA" id="ARBA00022729"/>
    </source>
</evidence>
<dbReference type="AlphaFoldDB" id="A0AAN5PE15"/>
<feature type="chain" id="PRO_5042836151" evidence="3">
    <location>
        <begin position="19"/>
        <end position="245"/>
    </location>
</feature>
<dbReference type="RefSeq" id="WP_010947284.1">
    <property type="nucleotide sequence ID" value="NZ_CCZO01000019.1"/>
</dbReference>